<protein>
    <submittedName>
        <fullName evidence="2">Uncharacterized protein</fullName>
    </submittedName>
</protein>
<name>A0A150XNJ9_9BACT</name>
<dbReference type="RefSeq" id="WP_068413801.1">
    <property type="nucleotide sequence ID" value="NZ_LRDB01000008.1"/>
</dbReference>
<organism evidence="2 3">
    <name type="scientific">Roseivirga echinicomitans</name>
    <dbReference type="NCBI Taxonomy" id="296218"/>
    <lineage>
        <taxon>Bacteria</taxon>
        <taxon>Pseudomonadati</taxon>
        <taxon>Bacteroidota</taxon>
        <taxon>Cytophagia</taxon>
        <taxon>Cytophagales</taxon>
        <taxon>Roseivirgaceae</taxon>
        <taxon>Roseivirga</taxon>
    </lineage>
</organism>
<feature type="compositionally biased region" description="Basic and acidic residues" evidence="1">
    <location>
        <begin position="188"/>
        <end position="246"/>
    </location>
</feature>
<dbReference type="OrthoDB" id="597471at2"/>
<reference evidence="2 3" key="1">
    <citation type="submission" date="2016-01" db="EMBL/GenBank/DDBJ databases">
        <title>Genome sequencing of Roseivirga echinicomitans KMM 6058.</title>
        <authorList>
            <person name="Selvaratnam C."/>
            <person name="Thevarajoo S."/>
            <person name="Goh K.M."/>
            <person name="Ee R."/>
            <person name="Chan K.-G."/>
            <person name="Chong C.S."/>
        </authorList>
    </citation>
    <scope>NUCLEOTIDE SEQUENCE [LARGE SCALE GENOMIC DNA]</scope>
    <source>
        <strain evidence="2 3">KMM 6058</strain>
    </source>
</reference>
<evidence type="ECO:0000313" key="3">
    <source>
        <dbReference type="Proteomes" id="UP000075615"/>
    </source>
</evidence>
<dbReference type="STRING" id="296218.AWN68_17130"/>
<accession>A0A150XNJ9</accession>
<evidence type="ECO:0000256" key="1">
    <source>
        <dbReference type="SAM" id="MobiDB-lite"/>
    </source>
</evidence>
<dbReference type="Proteomes" id="UP000075615">
    <property type="component" value="Unassembled WGS sequence"/>
</dbReference>
<dbReference type="AlphaFoldDB" id="A0A150XNJ9"/>
<keyword evidence="3" id="KW-1185">Reference proteome</keyword>
<gene>
    <name evidence="2" type="ORF">AWN68_17130</name>
</gene>
<proteinExistence type="predicted"/>
<sequence>MKYFITLILVFTSITDPVTRIAKSNALKKEAKAFYDQESYELAVSSYAKLLDSMMVMDEDARLNMANAAYFLAYGNNELLGVLNEAAENPDNLDESAVGMASEGLKFASIASNNYDELSGSAKNNVIASSAFNQKGIIAYKRSEAAKTEEKKSLTDQALNDFKNSLRKNPTNESARYNYELLKKLIREQEEQDKNNEDNKDQEEKKDEEKKDQEQKDKKDQQEKNDQEKKDQEKQENKDQEKKDQQENNEEQDPNQEKPQEKDPLEKLKEKLEEMNMSPEKAQMILEAMKNNEVQYVQQNKRKATKKKDSSKPDW</sequence>
<comment type="caution">
    <text evidence="2">The sequence shown here is derived from an EMBL/GenBank/DDBJ whole genome shotgun (WGS) entry which is preliminary data.</text>
</comment>
<dbReference type="EMBL" id="LRDB01000008">
    <property type="protein sequence ID" value="KYG80225.1"/>
    <property type="molecule type" value="Genomic_DNA"/>
</dbReference>
<evidence type="ECO:0000313" key="2">
    <source>
        <dbReference type="EMBL" id="KYG80225.1"/>
    </source>
</evidence>
<feature type="compositionally biased region" description="Basic and acidic residues" evidence="1">
    <location>
        <begin position="255"/>
        <end position="274"/>
    </location>
</feature>
<feature type="region of interest" description="Disordered" evidence="1">
    <location>
        <begin position="188"/>
        <end position="315"/>
    </location>
</feature>